<keyword evidence="2" id="KW-1185">Reference proteome</keyword>
<protein>
    <submittedName>
        <fullName evidence="1">FAD-dependent oxidoreductase</fullName>
    </submittedName>
</protein>
<sequence length="597" mass="64294">MSITRRDFLNGTALSIAAGMLPSSLLHAADAARAGYPPALTGLRGNHAGSYALAHSLGREGVKYRAVTPREVYDLVVVGGGISGLAAAWFYRRKFGADKRILILENHDDFGGHARRNEFTVRGKRLVSYGGSAGIRASALEQPAVAALFAGLGLDARTRLADEGMYTQRGLGRAVFFNREHFGRDQLLTGDPLLERATAAAFLAQAPLPAEDRTALQRLFDGSADFLVGMPDGERATYLRRTSYAAFLRERVKLGVAGLRFFRSRTNDAYALDSEGVSVLDALAIGLPAGAGMPSGVNNPWLGKAPDTWLRFVDGNAGIARLLVRDLIPGVAKAGAVDSIAQAQFDYAQLDQEKAKVRLRLNSLVVGLEQDRRLSRVTYGVDGALYAAETTHVVLAGYNMMIPFIMPELPAPQKAALRDAVKAPLIYTKVALDNWRAFDALKIRSIHAPTQRYTDLRLETPAGASPDDPVVLHMLYVPTVPDSGMTARERFRAGRAQLLATPYEALERDVLGQLDRMLGPAGFASKKEVRAITVNRWSHGYACMPNSLYKDVEAARKKLQVAAAPAGRVAIANSDAGGSPSVGAAIEQAARAVEAFR</sequence>
<organism evidence="1 2">
    <name type="scientific">Imbroritus primus</name>
    <dbReference type="NCBI Taxonomy" id="3058603"/>
    <lineage>
        <taxon>Bacteria</taxon>
        <taxon>Pseudomonadati</taxon>
        <taxon>Pseudomonadota</taxon>
        <taxon>Betaproteobacteria</taxon>
        <taxon>Burkholderiales</taxon>
        <taxon>Burkholderiaceae</taxon>
        <taxon>Imbroritus</taxon>
    </lineage>
</organism>
<dbReference type="EMBL" id="AKCV02000015">
    <property type="protein sequence ID" value="TMS58484.1"/>
    <property type="molecule type" value="Genomic_DNA"/>
</dbReference>
<comment type="caution">
    <text evidence="1">The sequence shown here is derived from an EMBL/GenBank/DDBJ whole genome shotgun (WGS) entry which is preliminary data.</text>
</comment>
<reference evidence="1" key="1">
    <citation type="submission" date="2019-05" db="EMBL/GenBank/DDBJ databases">
        <title>Revised genome assembly of Burkholderiaceae (previously Ralstonia) sp. PBA.</title>
        <authorList>
            <person name="Gan H.M."/>
        </authorList>
    </citation>
    <scope>NUCLEOTIDE SEQUENCE</scope>
    <source>
        <strain evidence="1">PBA</strain>
    </source>
</reference>
<accession>A0ACD3SQA8</accession>
<dbReference type="Proteomes" id="UP000004277">
    <property type="component" value="Unassembled WGS sequence"/>
</dbReference>
<proteinExistence type="predicted"/>
<evidence type="ECO:0000313" key="2">
    <source>
        <dbReference type="Proteomes" id="UP000004277"/>
    </source>
</evidence>
<gene>
    <name evidence="1" type="ORF">MW7_007065</name>
</gene>
<evidence type="ECO:0000313" key="1">
    <source>
        <dbReference type="EMBL" id="TMS58484.1"/>
    </source>
</evidence>
<name>A0ACD3SQA8_9BURK</name>